<proteinExistence type="predicted"/>
<organism evidence="3 4">
    <name type="scientific">Nocardiopsis suaedae</name>
    <dbReference type="NCBI Taxonomy" id="3018444"/>
    <lineage>
        <taxon>Bacteria</taxon>
        <taxon>Bacillati</taxon>
        <taxon>Actinomycetota</taxon>
        <taxon>Actinomycetes</taxon>
        <taxon>Streptosporangiales</taxon>
        <taxon>Nocardiopsidaceae</taxon>
        <taxon>Nocardiopsis</taxon>
    </lineage>
</organism>
<evidence type="ECO:0000313" key="4">
    <source>
        <dbReference type="Proteomes" id="UP001165685"/>
    </source>
</evidence>
<evidence type="ECO:0000256" key="1">
    <source>
        <dbReference type="SAM" id="MobiDB-lite"/>
    </source>
</evidence>
<feature type="chain" id="PRO_5046822150" description="DUF320 domain-containing protein" evidence="2">
    <location>
        <begin position="29"/>
        <end position="220"/>
    </location>
</feature>
<accession>A0ABT4TSR5</accession>
<dbReference type="EMBL" id="JAQFWP010000061">
    <property type="protein sequence ID" value="MDA2807734.1"/>
    <property type="molecule type" value="Genomic_DNA"/>
</dbReference>
<feature type="region of interest" description="Disordered" evidence="1">
    <location>
        <begin position="199"/>
        <end position="220"/>
    </location>
</feature>
<evidence type="ECO:0008006" key="5">
    <source>
        <dbReference type="Google" id="ProtNLM"/>
    </source>
</evidence>
<feature type="non-terminal residue" evidence="3">
    <location>
        <position position="220"/>
    </location>
</feature>
<name>A0ABT4TSR5_9ACTN</name>
<evidence type="ECO:0000313" key="3">
    <source>
        <dbReference type="EMBL" id="MDA2807734.1"/>
    </source>
</evidence>
<feature type="compositionally biased region" description="Gly residues" evidence="1">
    <location>
        <begin position="211"/>
        <end position="220"/>
    </location>
</feature>
<dbReference type="Proteomes" id="UP001165685">
    <property type="component" value="Unassembled WGS sequence"/>
</dbReference>
<evidence type="ECO:0000256" key="2">
    <source>
        <dbReference type="SAM" id="SignalP"/>
    </source>
</evidence>
<gene>
    <name evidence="3" type="ORF">O4U47_24705</name>
</gene>
<keyword evidence="4" id="KW-1185">Reference proteome</keyword>
<sequence length="220" mass="20844">MRKWVRTSAKTALLTAGFVALGAGVSFADSAPVTSGNGSIGGGNQIVGNADVPVNVSGNAIALGGSTANATSKDTGARVIDDNGDDGPITSGNGSVLGGNQGVLDLDVPVNASGNAVAGVLSSAAATSEDSGAWVLESGRSGHSAPVTSGNGSAGGGNQIVGHGDVPVNFSGNAIAAGLSAAHAASKDTGAFVVHDRAGQDEGPITSGNGSVLGGNQGVL</sequence>
<feature type="signal peptide" evidence="2">
    <location>
        <begin position="1"/>
        <end position="28"/>
    </location>
</feature>
<keyword evidence="2" id="KW-0732">Signal</keyword>
<protein>
    <recommendedName>
        <fullName evidence="5">DUF320 domain-containing protein</fullName>
    </recommendedName>
</protein>
<reference evidence="3" key="1">
    <citation type="submission" date="2023-01" db="EMBL/GenBank/DDBJ databases">
        <title>Draft genome sequence of Nocardiopsis sp. LSu2-4 isolated from halophytes.</title>
        <authorList>
            <person name="Duangmal K."/>
            <person name="Chantavorakit T."/>
        </authorList>
    </citation>
    <scope>NUCLEOTIDE SEQUENCE</scope>
    <source>
        <strain evidence="3">LSu2-4</strain>
    </source>
</reference>
<comment type="caution">
    <text evidence="3">The sequence shown here is derived from an EMBL/GenBank/DDBJ whole genome shotgun (WGS) entry which is preliminary data.</text>
</comment>